<dbReference type="InterPro" id="IPR039425">
    <property type="entry name" value="RNA_pol_sigma-70-like"/>
</dbReference>
<keyword evidence="5" id="KW-0804">Transcription</keyword>
<feature type="domain" description="RNA polymerase sigma-70 region 2" evidence="6">
    <location>
        <begin position="21"/>
        <end position="87"/>
    </location>
</feature>
<proteinExistence type="inferred from homology"/>
<comment type="caution">
    <text evidence="8">The sequence shown here is derived from an EMBL/GenBank/DDBJ whole genome shotgun (WGS) entry which is preliminary data.</text>
</comment>
<organism evidence="8 9">
    <name type="scientific">Emergencia timonensis</name>
    <dbReference type="NCBI Taxonomy" id="1776384"/>
    <lineage>
        <taxon>Bacteria</taxon>
        <taxon>Bacillati</taxon>
        <taxon>Bacillota</taxon>
        <taxon>Clostridia</taxon>
        <taxon>Peptostreptococcales</taxon>
        <taxon>Anaerovoracaceae</taxon>
        <taxon>Emergencia</taxon>
    </lineage>
</organism>
<evidence type="ECO:0000259" key="7">
    <source>
        <dbReference type="Pfam" id="PF08281"/>
    </source>
</evidence>
<dbReference type="PANTHER" id="PTHR43133">
    <property type="entry name" value="RNA POLYMERASE ECF-TYPE SIGMA FACTO"/>
    <property type="match status" value="1"/>
</dbReference>
<dbReference type="InterPro" id="IPR014284">
    <property type="entry name" value="RNA_pol_sigma-70_dom"/>
</dbReference>
<dbReference type="GO" id="GO:0016987">
    <property type="term" value="F:sigma factor activity"/>
    <property type="evidence" value="ECO:0007669"/>
    <property type="project" value="UniProtKB-KW"/>
</dbReference>
<dbReference type="InterPro" id="IPR007627">
    <property type="entry name" value="RNA_pol_sigma70_r2"/>
</dbReference>
<dbReference type="Proteomes" id="UP000284841">
    <property type="component" value="Unassembled WGS sequence"/>
</dbReference>
<evidence type="ECO:0000256" key="3">
    <source>
        <dbReference type="ARBA" id="ARBA00023082"/>
    </source>
</evidence>
<dbReference type="Gene3D" id="1.10.1740.10">
    <property type="match status" value="1"/>
</dbReference>
<dbReference type="Pfam" id="PF04542">
    <property type="entry name" value="Sigma70_r2"/>
    <property type="match status" value="1"/>
</dbReference>
<dbReference type="CDD" id="cd06171">
    <property type="entry name" value="Sigma70_r4"/>
    <property type="match status" value="1"/>
</dbReference>
<dbReference type="STRING" id="1776384.GCA_900086585_00744"/>
<evidence type="ECO:0000256" key="2">
    <source>
        <dbReference type="ARBA" id="ARBA00023015"/>
    </source>
</evidence>
<keyword evidence="9" id="KW-1185">Reference proteome</keyword>
<reference evidence="8 9" key="1">
    <citation type="submission" date="2018-08" db="EMBL/GenBank/DDBJ databases">
        <title>A genome reference for cultivated species of the human gut microbiota.</title>
        <authorList>
            <person name="Zou Y."/>
            <person name="Xue W."/>
            <person name="Luo G."/>
        </authorList>
    </citation>
    <scope>NUCLEOTIDE SEQUENCE [LARGE SCALE GENOMIC DNA]</scope>
    <source>
        <strain evidence="8 9">AM07-24</strain>
    </source>
</reference>
<dbReference type="GO" id="GO:0003677">
    <property type="term" value="F:DNA binding"/>
    <property type="evidence" value="ECO:0007669"/>
    <property type="project" value="UniProtKB-KW"/>
</dbReference>
<evidence type="ECO:0000259" key="6">
    <source>
        <dbReference type="Pfam" id="PF04542"/>
    </source>
</evidence>
<evidence type="ECO:0000256" key="1">
    <source>
        <dbReference type="ARBA" id="ARBA00010641"/>
    </source>
</evidence>
<gene>
    <name evidence="8" type="ORF">DW099_11270</name>
</gene>
<protein>
    <submittedName>
        <fullName evidence="8">RNA polymerase sigma factor</fullName>
    </submittedName>
</protein>
<dbReference type="InterPro" id="IPR013249">
    <property type="entry name" value="RNA_pol_sigma70_r4_t2"/>
</dbReference>
<dbReference type="AlphaFoldDB" id="A0A415E148"/>
<keyword evidence="3" id="KW-0731">Sigma factor</keyword>
<dbReference type="PANTHER" id="PTHR43133:SF8">
    <property type="entry name" value="RNA POLYMERASE SIGMA FACTOR HI_1459-RELATED"/>
    <property type="match status" value="1"/>
</dbReference>
<dbReference type="NCBIfam" id="TIGR02937">
    <property type="entry name" value="sigma70-ECF"/>
    <property type="match status" value="1"/>
</dbReference>
<comment type="similarity">
    <text evidence="1">Belongs to the sigma-70 factor family. ECF subfamily.</text>
</comment>
<dbReference type="EMBL" id="QRMS01000003">
    <property type="protein sequence ID" value="RHJ87274.1"/>
    <property type="molecule type" value="Genomic_DNA"/>
</dbReference>
<dbReference type="SUPFAM" id="SSF88946">
    <property type="entry name" value="Sigma2 domain of RNA polymerase sigma factors"/>
    <property type="match status" value="1"/>
</dbReference>
<dbReference type="InterPro" id="IPR036388">
    <property type="entry name" value="WH-like_DNA-bd_sf"/>
</dbReference>
<evidence type="ECO:0000313" key="9">
    <source>
        <dbReference type="Proteomes" id="UP000284841"/>
    </source>
</evidence>
<dbReference type="InterPro" id="IPR013325">
    <property type="entry name" value="RNA_pol_sigma_r2"/>
</dbReference>
<name>A0A415E148_9FIRM</name>
<dbReference type="SUPFAM" id="SSF88659">
    <property type="entry name" value="Sigma3 and sigma4 domains of RNA polymerase sigma factors"/>
    <property type="match status" value="1"/>
</dbReference>
<sequence length="180" mass="20887">MKDAELITRIKQGERDLLGILIERYYDQIFKFCYYKTGDEALAYDCAQDTFLRMIRYMDSYIEKDRFKPYLFQIASNACNDGLRKRDDCFIEDEAEAKEGLTAAFDKEDIGNQIAVADTVRTALNALPQMQRDVIILRFYSDLKINEIAKVTGVNIPTVKSRLRQGKNKLKKILEKEGLF</sequence>
<feature type="domain" description="RNA polymerase sigma factor 70 region 4 type 2" evidence="7">
    <location>
        <begin position="120"/>
        <end position="170"/>
    </location>
</feature>
<accession>A0A415E148</accession>
<dbReference type="GeneID" id="83003143"/>
<dbReference type="GO" id="GO:0006352">
    <property type="term" value="P:DNA-templated transcription initiation"/>
    <property type="evidence" value="ECO:0007669"/>
    <property type="project" value="InterPro"/>
</dbReference>
<evidence type="ECO:0000256" key="4">
    <source>
        <dbReference type="ARBA" id="ARBA00023125"/>
    </source>
</evidence>
<dbReference type="InterPro" id="IPR013324">
    <property type="entry name" value="RNA_pol_sigma_r3/r4-like"/>
</dbReference>
<evidence type="ECO:0000313" key="8">
    <source>
        <dbReference type="EMBL" id="RHJ87274.1"/>
    </source>
</evidence>
<dbReference type="Gene3D" id="1.10.10.10">
    <property type="entry name" value="Winged helix-like DNA-binding domain superfamily/Winged helix DNA-binding domain"/>
    <property type="match status" value="1"/>
</dbReference>
<keyword evidence="2" id="KW-0805">Transcription regulation</keyword>
<evidence type="ECO:0000256" key="5">
    <source>
        <dbReference type="ARBA" id="ARBA00023163"/>
    </source>
</evidence>
<keyword evidence="4" id="KW-0238">DNA-binding</keyword>
<dbReference type="RefSeq" id="WP_067534072.1">
    <property type="nucleotide sequence ID" value="NZ_AP025567.1"/>
</dbReference>
<dbReference type="Pfam" id="PF08281">
    <property type="entry name" value="Sigma70_r4_2"/>
    <property type="match status" value="1"/>
</dbReference>
<dbReference type="OrthoDB" id="9784984at2"/>